<feature type="compositionally biased region" description="Basic and acidic residues" evidence="1">
    <location>
        <begin position="116"/>
        <end position="132"/>
    </location>
</feature>
<evidence type="ECO:0000313" key="3">
    <source>
        <dbReference type="Proteomes" id="UP000198211"/>
    </source>
</evidence>
<proteinExistence type="predicted"/>
<dbReference type="AlphaFoldDB" id="A0A225VGA8"/>
<gene>
    <name evidence="2" type="ORF">PHMEG_00023760</name>
</gene>
<sequence length="169" mass="18789">MSEVFQSFTETMQSRSRATLSCRPQANGQRERSVKLSCNPREGDLCDQQLDGYNEETDTLFLVHGCDAKSTLKAMSSSLKRELGRQSDALAWRREVNRQQEIALTMAKEYEATEKARRAKKHNESLRGRERGTAPGTGRTVTPSDEWSAAGAVAEDSDNNAIFEVGSLV</sequence>
<protein>
    <recommendedName>
        <fullName evidence="4">Reverse transcriptase</fullName>
    </recommendedName>
</protein>
<dbReference type="EMBL" id="NBNE01005011">
    <property type="protein sequence ID" value="OWZ04352.1"/>
    <property type="molecule type" value="Genomic_DNA"/>
</dbReference>
<evidence type="ECO:0000256" key="1">
    <source>
        <dbReference type="SAM" id="MobiDB-lite"/>
    </source>
</evidence>
<feature type="region of interest" description="Disordered" evidence="1">
    <location>
        <begin position="116"/>
        <end position="145"/>
    </location>
</feature>
<organism evidence="2 3">
    <name type="scientific">Phytophthora megakarya</name>
    <dbReference type="NCBI Taxonomy" id="4795"/>
    <lineage>
        <taxon>Eukaryota</taxon>
        <taxon>Sar</taxon>
        <taxon>Stramenopiles</taxon>
        <taxon>Oomycota</taxon>
        <taxon>Peronosporomycetes</taxon>
        <taxon>Peronosporales</taxon>
        <taxon>Peronosporaceae</taxon>
        <taxon>Phytophthora</taxon>
    </lineage>
</organism>
<reference evidence="3" key="1">
    <citation type="submission" date="2017-03" db="EMBL/GenBank/DDBJ databases">
        <title>Phytopthora megakarya and P. palmivora, two closely related causual agents of cacao black pod achieved similar genome size and gene model numbers by different mechanisms.</title>
        <authorList>
            <person name="Ali S."/>
            <person name="Shao J."/>
            <person name="Larry D.J."/>
            <person name="Kronmiller B."/>
            <person name="Shen D."/>
            <person name="Strem M.D."/>
            <person name="Melnick R.L."/>
            <person name="Guiltinan M.J."/>
            <person name="Tyler B.M."/>
            <person name="Meinhardt L.W."/>
            <person name="Bailey B.A."/>
        </authorList>
    </citation>
    <scope>NUCLEOTIDE SEQUENCE [LARGE SCALE GENOMIC DNA]</scope>
    <source>
        <strain evidence="3">zdho120</strain>
    </source>
</reference>
<evidence type="ECO:0000313" key="2">
    <source>
        <dbReference type="EMBL" id="OWZ04352.1"/>
    </source>
</evidence>
<accession>A0A225VGA8</accession>
<dbReference type="Proteomes" id="UP000198211">
    <property type="component" value="Unassembled WGS sequence"/>
</dbReference>
<evidence type="ECO:0008006" key="4">
    <source>
        <dbReference type="Google" id="ProtNLM"/>
    </source>
</evidence>
<comment type="caution">
    <text evidence="2">The sequence shown here is derived from an EMBL/GenBank/DDBJ whole genome shotgun (WGS) entry which is preliminary data.</text>
</comment>
<name>A0A225VGA8_9STRA</name>
<keyword evidence="3" id="KW-1185">Reference proteome</keyword>
<feature type="region of interest" description="Disordered" evidence="1">
    <location>
        <begin position="1"/>
        <end position="26"/>
    </location>
</feature>